<dbReference type="Gene3D" id="3.40.50.10900">
    <property type="entry name" value="PAC-like subunit"/>
    <property type="match status" value="1"/>
</dbReference>
<keyword evidence="7" id="KW-1185">Reference proteome</keyword>
<dbReference type="GO" id="GO:0005829">
    <property type="term" value="C:cytosol"/>
    <property type="evidence" value="ECO:0007669"/>
    <property type="project" value="TreeGrafter"/>
</dbReference>
<evidence type="ECO:0000313" key="5">
    <source>
        <dbReference type="EMBL" id="TPX44794.1"/>
    </source>
</evidence>
<evidence type="ECO:0000313" key="7">
    <source>
        <dbReference type="Proteomes" id="UP000317494"/>
    </source>
</evidence>
<dbReference type="EMBL" id="QEAM01000144">
    <property type="protein sequence ID" value="TPX45315.1"/>
    <property type="molecule type" value="Genomic_DNA"/>
</dbReference>
<dbReference type="Proteomes" id="UP000317494">
    <property type="component" value="Unassembled WGS sequence"/>
</dbReference>
<evidence type="ECO:0000256" key="1">
    <source>
        <dbReference type="ARBA" id="ARBA00019186"/>
    </source>
</evidence>
<dbReference type="GO" id="GO:0005634">
    <property type="term" value="C:nucleus"/>
    <property type="evidence" value="ECO:0007669"/>
    <property type="project" value="TreeGrafter"/>
</dbReference>
<dbReference type="Proteomes" id="UP000320475">
    <property type="component" value="Unassembled WGS sequence"/>
</dbReference>
<dbReference type="Pfam" id="PF09754">
    <property type="entry name" value="PAC2"/>
    <property type="match status" value="1"/>
</dbReference>
<dbReference type="InterPro" id="IPR016562">
    <property type="entry name" value="Proteasome_assmbl_chp_2_euk"/>
</dbReference>
<dbReference type="GO" id="GO:0043248">
    <property type="term" value="P:proteasome assembly"/>
    <property type="evidence" value="ECO:0007669"/>
    <property type="project" value="TreeGrafter"/>
</dbReference>
<organism evidence="6 8">
    <name type="scientific">Synchytrium endobioticum</name>
    <dbReference type="NCBI Taxonomy" id="286115"/>
    <lineage>
        <taxon>Eukaryota</taxon>
        <taxon>Fungi</taxon>
        <taxon>Fungi incertae sedis</taxon>
        <taxon>Chytridiomycota</taxon>
        <taxon>Chytridiomycota incertae sedis</taxon>
        <taxon>Chytridiomycetes</taxon>
        <taxon>Synchytriales</taxon>
        <taxon>Synchytriaceae</taxon>
        <taxon>Synchytrium</taxon>
    </lineage>
</organism>
<dbReference type="PIRSF" id="PIRSF010044">
    <property type="entry name" value="UCP010044"/>
    <property type="match status" value="1"/>
</dbReference>
<dbReference type="STRING" id="286115.A0A507D1Y4"/>
<reference evidence="7 8" key="1">
    <citation type="journal article" date="2019" name="Sci. Rep.">
        <title>Comparative genomics of chytrid fungi reveal insights into the obligate biotrophic and pathogenic lifestyle of Synchytrium endobioticum.</title>
        <authorList>
            <person name="van de Vossenberg B.T.L.H."/>
            <person name="Warris S."/>
            <person name="Nguyen H.D.T."/>
            <person name="van Gent-Pelzer M.P.E."/>
            <person name="Joly D.L."/>
            <person name="van de Geest H.C."/>
            <person name="Bonants P.J.M."/>
            <person name="Smith D.S."/>
            <person name="Levesque C.A."/>
            <person name="van der Lee T.A.J."/>
        </authorList>
    </citation>
    <scope>NUCLEOTIDE SEQUENCE [LARGE SCALE GENOMIC DNA]</scope>
    <source>
        <strain evidence="6 8">LEV6574</strain>
        <strain evidence="5 7">MB42</strain>
    </source>
</reference>
<dbReference type="PANTHER" id="PTHR12970:SF1">
    <property type="entry name" value="PROTEASOME ASSEMBLY CHAPERONE 2"/>
    <property type="match status" value="1"/>
</dbReference>
<dbReference type="VEuPathDB" id="FungiDB:SeMB42_g04195"/>
<dbReference type="InterPro" id="IPR019151">
    <property type="entry name" value="Proteasome_assmbl_chaperone_2"/>
</dbReference>
<evidence type="ECO:0000313" key="8">
    <source>
        <dbReference type="Proteomes" id="UP000320475"/>
    </source>
</evidence>
<dbReference type="PANTHER" id="PTHR12970">
    <property type="entry name" value="PROTEASOME ASSEMBLY CHAPERONE 2"/>
    <property type="match status" value="1"/>
</dbReference>
<dbReference type="AlphaFoldDB" id="A0A507D1Y4"/>
<proteinExistence type="inferred from homology"/>
<dbReference type="SUPFAM" id="SSF159659">
    <property type="entry name" value="Cgl1923-like"/>
    <property type="match status" value="1"/>
</dbReference>
<gene>
    <name evidence="6" type="ORF">SeLEV6574_g03931</name>
    <name evidence="5" type="ORF">SeMB42_g04195</name>
</gene>
<keyword evidence="2 4" id="KW-0143">Chaperone</keyword>
<accession>A0A507D1Y4</accession>
<dbReference type="InterPro" id="IPR038389">
    <property type="entry name" value="PSMG2_sf"/>
</dbReference>
<evidence type="ECO:0000256" key="2">
    <source>
        <dbReference type="ARBA" id="ARBA00023186"/>
    </source>
</evidence>
<protein>
    <recommendedName>
        <fullName evidence="1 4">Proteasome assembly chaperone 2</fullName>
    </recommendedName>
</protein>
<evidence type="ECO:0000256" key="4">
    <source>
        <dbReference type="PIRNR" id="PIRNR010044"/>
    </source>
</evidence>
<comment type="similarity">
    <text evidence="3 4">Belongs to the PSMG2 family.</text>
</comment>
<evidence type="ECO:0000256" key="3">
    <source>
        <dbReference type="ARBA" id="ARBA00025745"/>
    </source>
</evidence>
<comment type="caution">
    <text evidence="6">The sequence shown here is derived from an EMBL/GenBank/DDBJ whole genome shotgun (WGS) entry which is preliminary data.</text>
</comment>
<name>A0A507D1Y4_9FUNG</name>
<comment type="subunit">
    <text evidence="4">Component of the 20S proteasome chaperone.</text>
</comment>
<evidence type="ECO:0000313" key="6">
    <source>
        <dbReference type="EMBL" id="TPX45315.1"/>
    </source>
</evidence>
<dbReference type="OrthoDB" id="10260712at2759"/>
<dbReference type="EMBL" id="QEAN01000165">
    <property type="protein sequence ID" value="TPX44794.1"/>
    <property type="molecule type" value="Genomic_DNA"/>
</dbReference>
<comment type="function">
    <text evidence="4">Involved in 20S proteasome assembly.</text>
</comment>
<sequence length="254" mass="27978">MVASLQFHPLPGFLVSSLERSTIIMPAANSIGNVGQLTMDLLISSLKDCMLVGHLESEFVLPVAGLNAFSDGGKGPLTTALEVFQSTSHPKLTIVQLRSALPPSKFQLFASSLRQWVESIPFQDVIVVSGADATGRADQQIARPRITYFASFRENFCYDDKLKTLDWSKIDEFTESNSSGTGLVKHLVDEFKMDDSRLSLLVLLWYTTEGDNLTDSNRMVSGLNELLDLMICDYKAPPSWKGLFGGQPSTSMFL</sequence>